<gene>
    <name evidence="3" type="primary">ligE</name>
    <name evidence="3" type="ORF">GCM10011322_37000</name>
</gene>
<dbReference type="EMBL" id="BMMF01000012">
    <property type="protein sequence ID" value="GGK46539.1"/>
    <property type="molecule type" value="Genomic_DNA"/>
</dbReference>
<dbReference type="InterPro" id="IPR036282">
    <property type="entry name" value="Glutathione-S-Trfase_C_sf"/>
</dbReference>
<dbReference type="Proteomes" id="UP000600449">
    <property type="component" value="Unassembled WGS sequence"/>
</dbReference>
<dbReference type="RefSeq" id="WP_188914746.1">
    <property type="nucleotide sequence ID" value="NZ_BMMF01000012.1"/>
</dbReference>
<proteinExistence type="predicted"/>
<dbReference type="CDD" id="cd03202">
    <property type="entry name" value="GST_C_etherase_LigE"/>
    <property type="match status" value="1"/>
</dbReference>
<dbReference type="SUPFAM" id="SSF47616">
    <property type="entry name" value="GST C-terminal domain-like"/>
    <property type="match status" value="1"/>
</dbReference>
<organism evidence="3 4">
    <name type="scientific">Salinarimonas ramus</name>
    <dbReference type="NCBI Taxonomy" id="690164"/>
    <lineage>
        <taxon>Bacteria</taxon>
        <taxon>Pseudomonadati</taxon>
        <taxon>Pseudomonadota</taxon>
        <taxon>Alphaproteobacteria</taxon>
        <taxon>Hyphomicrobiales</taxon>
        <taxon>Salinarimonadaceae</taxon>
        <taxon>Salinarimonas</taxon>
    </lineage>
</organism>
<dbReference type="Pfam" id="PF22041">
    <property type="entry name" value="GST_C_7"/>
    <property type="match status" value="1"/>
</dbReference>
<dbReference type="Gene3D" id="3.40.30.10">
    <property type="entry name" value="Glutaredoxin"/>
    <property type="match status" value="1"/>
</dbReference>
<dbReference type="InterPro" id="IPR036249">
    <property type="entry name" value="Thioredoxin-like_sf"/>
</dbReference>
<dbReference type="InterPro" id="IPR010987">
    <property type="entry name" value="Glutathione-S-Trfase_C-like"/>
</dbReference>
<comment type="caution">
    <text evidence="3">The sequence shown here is derived from an EMBL/GenBank/DDBJ whole genome shotgun (WGS) entry which is preliminary data.</text>
</comment>
<dbReference type="SFLD" id="SFLDG00358">
    <property type="entry name" value="Main_(cytGST)"/>
    <property type="match status" value="1"/>
</dbReference>
<dbReference type="PROSITE" id="PS50404">
    <property type="entry name" value="GST_NTER"/>
    <property type="match status" value="1"/>
</dbReference>
<dbReference type="SUPFAM" id="SSF52833">
    <property type="entry name" value="Thioredoxin-like"/>
    <property type="match status" value="1"/>
</dbReference>
<evidence type="ECO:0000313" key="4">
    <source>
        <dbReference type="Proteomes" id="UP000600449"/>
    </source>
</evidence>
<name>A0A917QEC9_9HYPH</name>
<feature type="domain" description="GST N-terminal" evidence="1">
    <location>
        <begin position="9"/>
        <end position="85"/>
    </location>
</feature>
<dbReference type="GO" id="GO:0006749">
    <property type="term" value="P:glutathione metabolic process"/>
    <property type="evidence" value="ECO:0007669"/>
    <property type="project" value="TreeGrafter"/>
</dbReference>
<dbReference type="Pfam" id="PF13417">
    <property type="entry name" value="GST_N_3"/>
    <property type="match status" value="1"/>
</dbReference>
<reference evidence="3 4" key="1">
    <citation type="journal article" date="2014" name="Int. J. Syst. Evol. Microbiol.">
        <title>Complete genome sequence of Corynebacterium casei LMG S-19264T (=DSM 44701T), isolated from a smear-ripened cheese.</title>
        <authorList>
            <consortium name="US DOE Joint Genome Institute (JGI-PGF)"/>
            <person name="Walter F."/>
            <person name="Albersmeier A."/>
            <person name="Kalinowski J."/>
            <person name="Ruckert C."/>
        </authorList>
    </citation>
    <scope>NUCLEOTIDE SEQUENCE [LARGE SCALE GENOMIC DNA]</scope>
    <source>
        <strain evidence="3 4">CGMCC 1.9161</strain>
    </source>
</reference>
<evidence type="ECO:0000259" key="2">
    <source>
        <dbReference type="PROSITE" id="PS50405"/>
    </source>
</evidence>
<dbReference type="PANTHER" id="PTHR42673:SF4">
    <property type="entry name" value="MALEYLACETOACETATE ISOMERASE"/>
    <property type="match status" value="1"/>
</dbReference>
<dbReference type="GO" id="GO:0004364">
    <property type="term" value="F:glutathione transferase activity"/>
    <property type="evidence" value="ECO:0007669"/>
    <property type="project" value="TreeGrafter"/>
</dbReference>
<dbReference type="InterPro" id="IPR004045">
    <property type="entry name" value="Glutathione_S-Trfase_N"/>
</dbReference>
<dbReference type="AlphaFoldDB" id="A0A917QEC9"/>
<dbReference type="InterPro" id="IPR040079">
    <property type="entry name" value="Glutathione_S-Trfase"/>
</dbReference>
<dbReference type="InterPro" id="IPR054416">
    <property type="entry name" value="GST_UstS-like_C"/>
</dbReference>
<dbReference type="SFLD" id="SFLDS00019">
    <property type="entry name" value="Glutathione_Transferase_(cytos"/>
    <property type="match status" value="1"/>
</dbReference>
<protein>
    <submittedName>
        <fullName evidence="3">Glutathione S-transferase</fullName>
    </submittedName>
</protein>
<dbReference type="CDD" id="cd03038">
    <property type="entry name" value="GST_N_etherase_LigE"/>
    <property type="match status" value="1"/>
</dbReference>
<feature type="domain" description="GST C-terminal" evidence="2">
    <location>
        <begin position="88"/>
        <end position="231"/>
    </location>
</feature>
<dbReference type="PROSITE" id="PS50405">
    <property type="entry name" value="GST_CTER"/>
    <property type="match status" value="1"/>
</dbReference>
<dbReference type="GO" id="GO:0016034">
    <property type="term" value="F:maleylacetoacetate isomerase activity"/>
    <property type="evidence" value="ECO:0007669"/>
    <property type="project" value="TreeGrafter"/>
</dbReference>
<evidence type="ECO:0000259" key="1">
    <source>
        <dbReference type="PROSITE" id="PS50404"/>
    </source>
</evidence>
<keyword evidence="4" id="KW-1185">Reference proteome</keyword>
<evidence type="ECO:0000313" key="3">
    <source>
        <dbReference type="EMBL" id="GGK46539.1"/>
    </source>
</evidence>
<sequence length="231" mass="25206">MSERVLYDLCGADPDVRFSPYCWRAKLALAHKGLSYEARPWRFTEREALAFSGQGRVPVLVDGGRTVADSFAIALHLEEAYPDAPSLFPGGVALARFVATWADTVLNAGLARMVVADILAALGPEDAAYFRETREARFGGRLEEIQAGREERLDAFRASLAPLRTALGEAPFLGGERPAYADYAVAGSFQWAHAVSAFDPLSPDDVVHGWRARMHELFDGLLDRAPRAVAA</sequence>
<dbReference type="GO" id="GO:0006559">
    <property type="term" value="P:L-phenylalanine catabolic process"/>
    <property type="evidence" value="ECO:0007669"/>
    <property type="project" value="TreeGrafter"/>
</dbReference>
<dbReference type="Gene3D" id="1.20.1050.10">
    <property type="match status" value="1"/>
</dbReference>
<accession>A0A917QEC9</accession>
<dbReference type="PANTHER" id="PTHR42673">
    <property type="entry name" value="MALEYLACETOACETATE ISOMERASE"/>
    <property type="match status" value="1"/>
</dbReference>